<evidence type="ECO:0000313" key="3">
    <source>
        <dbReference type="Proteomes" id="UP000530850"/>
    </source>
</evidence>
<sequence length="94" mass="10316">MEQGNDERIASSCVTPGVCSNGNNRGKSVDNFSALALESEQSRFEISAVSPAKATQKPADIALFIRPENEDDDGYDPYSDRPATTEFFEPNPWD</sequence>
<proteinExistence type="predicted"/>
<accession>A0A7W5GQ56</accession>
<evidence type="ECO:0000256" key="1">
    <source>
        <dbReference type="SAM" id="MobiDB-lite"/>
    </source>
</evidence>
<comment type="caution">
    <text evidence="2">The sequence shown here is derived from an EMBL/GenBank/DDBJ whole genome shotgun (WGS) entry which is preliminary data.</text>
</comment>
<dbReference type="Proteomes" id="UP000530850">
    <property type="component" value="Unassembled WGS sequence"/>
</dbReference>
<name>A0A7W5GQ56_9ACTN</name>
<dbReference type="AlphaFoldDB" id="A0A7W5GQ56"/>
<feature type="region of interest" description="Disordered" evidence="1">
    <location>
        <begin position="66"/>
        <end position="94"/>
    </location>
</feature>
<dbReference type="EMBL" id="JACHYA010000006">
    <property type="protein sequence ID" value="MBB3171872.1"/>
    <property type="molecule type" value="Genomic_DNA"/>
</dbReference>
<gene>
    <name evidence="2" type="ORF">FHR31_001703</name>
</gene>
<reference evidence="2 3" key="1">
    <citation type="submission" date="2020-08" db="EMBL/GenBank/DDBJ databases">
        <title>Sequencing the genomes of 1000 actinobacteria strains.</title>
        <authorList>
            <person name="Klenk H.-P."/>
        </authorList>
    </citation>
    <scope>NUCLEOTIDE SEQUENCE [LARGE SCALE GENOMIC DNA]</scope>
    <source>
        <strain evidence="2 3">DSM 22242</strain>
    </source>
</reference>
<organism evidence="2 3">
    <name type="scientific">Parvibacter caecicola</name>
    <dbReference type="NCBI Taxonomy" id="747645"/>
    <lineage>
        <taxon>Bacteria</taxon>
        <taxon>Bacillati</taxon>
        <taxon>Actinomycetota</taxon>
        <taxon>Coriobacteriia</taxon>
        <taxon>Coriobacteriales</taxon>
        <taxon>Coriobacteriaceae</taxon>
        <taxon>Parvibacter</taxon>
    </lineage>
</organism>
<dbReference type="RefSeq" id="WP_194950533.1">
    <property type="nucleotide sequence ID" value="NZ_CANPEU010000002.1"/>
</dbReference>
<evidence type="ECO:0000313" key="2">
    <source>
        <dbReference type="EMBL" id="MBB3171872.1"/>
    </source>
</evidence>
<protein>
    <submittedName>
        <fullName evidence="2">Uncharacterized protein</fullName>
    </submittedName>
</protein>